<organism evidence="9 10">
    <name type="scientific">Falsarthrobacter nasiphocae</name>
    <dbReference type="NCBI Taxonomy" id="189863"/>
    <lineage>
        <taxon>Bacteria</taxon>
        <taxon>Bacillati</taxon>
        <taxon>Actinomycetota</taxon>
        <taxon>Actinomycetes</taxon>
        <taxon>Micrococcales</taxon>
        <taxon>Micrococcaceae</taxon>
        <taxon>Falsarthrobacter</taxon>
    </lineage>
</organism>
<feature type="transmembrane region" description="Helical" evidence="7">
    <location>
        <begin position="37"/>
        <end position="58"/>
    </location>
</feature>
<dbReference type="Proteomes" id="UP001247307">
    <property type="component" value="Unassembled WGS sequence"/>
</dbReference>
<dbReference type="GO" id="GO:0022857">
    <property type="term" value="F:transmembrane transporter activity"/>
    <property type="evidence" value="ECO:0007669"/>
    <property type="project" value="InterPro"/>
</dbReference>
<feature type="transmembrane region" description="Helical" evidence="7">
    <location>
        <begin position="311"/>
        <end position="331"/>
    </location>
</feature>
<evidence type="ECO:0000259" key="8">
    <source>
        <dbReference type="PROSITE" id="PS50850"/>
    </source>
</evidence>
<dbReference type="CDD" id="cd06173">
    <property type="entry name" value="MFS_MefA_like"/>
    <property type="match status" value="1"/>
</dbReference>
<dbReference type="SUPFAM" id="SSF103473">
    <property type="entry name" value="MFS general substrate transporter"/>
    <property type="match status" value="1"/>
</dbReference>
<keyword evidence="2" id="KW-1003">Cell membrane</keyword>
<comment type="caution">
    <text evidence="9">The sequence shown here is derived from an EMBL/GenBank/DDBJ whole genome shotgun (WGS) entry which is preliminary data.</text>
</comment>
<evidence type="ECO:0000256" key="6">
    <source>
        <dbReference type="SAM" id="MobiDB-lite"/>
    </source>
</evidence>
<evidence type="ECO:0000313" key="9">
    <source>
        <dbReference type="EMBL" id="MDR6891855.1"/>
    </source>
</evidence>
<dbReference type="Gene3D" id="1.20.1250.20">
    <property type="entry name" value="MFS general substrate transporter like domains"/>
    <property type="match status" value="1"/>
</dbReference>
<keyword evidence="4 7" id="KW-1133">Transmembrane helix</keyword>
<feature type="domain" description="Major facilitator superfamily (MFS) profile" evidence="8">
    <location>
        <begin position="4"/>
        <end position="427"/>
    </location>
</feature>
<name>A0AAE3YER2_9MICC</name>
<dbReference type="InterPro" id="IPR020846">
    <property type="entry name" value="MFS_dom"/>
</dbReference>
<evidence type="ECO:0000256" key="7">
    <source>
        <dbReference type="SAM" id="Phobius"/>
    </source>
</evidence>
<dbReference type="PANTHER" id="PTHR23513:SF6">
    <property type="entry name" value="MAJOR FACILITATOR SUPERFAMILY ASSOCIATED DOMAIN-CONTAINING PROTEIN"/>
    <property type="match status" value="1"/>
</dbReference>
<feature type="transmembrane region" description="Helical" evidence="7">
    <location>
        <begin position="96"/>
        <end position="113"/>
    </location>
</feature>
<feature type="transmembrane region" description="Helical" evidence="7">
    <location>
        <begin position="337"/>
        <end position="361"/>
    </location>
</feature>
<feature type="transmembrane region" description="Helical" evidence="7">
    <location>
        <begin position="402"/>
        <end position="421"/>
    </location>
</feature>
<feature type="transmembrane region" description="Helical" evidence="7">
    <location>
        <begin position="373"/>
        <end position="396"/>
    </location>
</feature>
<dbReference type="AlphaFoldDB" id="A0AAE3YER2"/>
<dbReference type="EMBL" id="JAVDUI010000001">
    <property type="protein sequence ID" value="MDR6891855.1"/>
    <property type="molecule type" value="Genomic_DNA"/>
</dbReference>
<keyword evidence="10" id="KW-1185">Reference proteome</keyword>
<feature type="region of interest" description="Disordered" evidence="6">
    <location>
        <begin position="208"/>
        <end position="227"/>
    </location>
</feature>
<dbReference type="Pfam" id="PF07690">
    <property type="entry name" value="MFS_1"/>
    <property type="match status" value="1"/>
</dbReference>
<reference evidence="9" key="1">
    <citation type="submission" date="2023-07" db="EMBL/GenBank/DDBJ databases">
        <title>Sequencing the genomes of 1000 actinobacteria strains.</title>
        <authorList>
            <person name="Klenk H.-P."/>
        </authorList>
    </citation>
    <scope>NUCLEOTIDE SEQUENCE</scope>
    <source>
        <strain evidence="9">DSM 13988</strain>
    </source>
</reference>
<evidence type="ECO:0000256" key="3">
    <source>
        <dbReference type="ARBA" id="ARBA00022692"/>
    </source>
</evidence>
<evidence type="ECO:0000313" key="10">
    <source>
        <dbReference type="Proteomes" id="UP001247307"/>
    </source>
</evidence>
<feature type="transmembrane region" description="Helical" evidence="7">
    <location>
        <begin position="281"/>
        <end position="304"/>
    </location>
</feature>
<dbReference type="RefSeq" id="WP_309850119.1">
    <property type="nucleotide sequence ID" value="NZ_BAAAIU010000044.1"/>
</dbReference>
<feature type="transmembrane region" description="Helical" evidence="7">
    <location>
        <begin position="12"/>
        <end position="31"/>
    </location>
</feature>
<comment type="subcellular location">
    <subcellularLocation>
        <location evidence="1">Cell membrane</location>
        <topology evidence="1">Multi-pass membrane protein</topology>
    </subcellularLocation>
</comment>
<dbReference type="PANTHER" id="PTHR23513">
    <property type="entry name" value="INTEGRAL MEMBRANE EFFLUX PROTEIN-RELATED"/>
    <property type="match status" value="1"/>
</dbReference>
<evidence type="ECO:0000256" key="1">
    <source>
        <dbReference type="ARBA" id="ARBA00004651"/>
    </source>
</evidence>
<feature type="transmembrane region" description="Helical" evidence="7">
    <location>
        <begin position="70"/>
        <end position="90"/>
    </location>
</feature>
<dbReference type="InterPro" id="IPR036259">
    <property type="entry name" value="MFS_trans_sf"/>
</dbReference>
<dbReference type="GO" id="GO:0005886">
    <property type="term" value="C:plasma membrane"/>
    <property type="evidence" value="ECO:0007669"/>
    <property type="project" value="UniProtKB-SubCell"/>
</dbReference>
<gene>
    <name evidence="9" type="ORF">J2S35_000795</name>
</gene>
<dbReference type="InterPro" id="IPR011701">
    <property type="entry name" value="MFS"/>
</dbReference>
<protein>
    <submittedName>
        <fullName evidence="9">MFS family permease</fullName>
    </submittedName>
</protein>
<sequence>MNPTFRRLIVTIFSNEFAGSIAAVAIPLLVLELTGSAAQAGLVAAVGGVGFVASQFFSGAITDRFSAFNVLRLSSLVQALAAGVLLALVVFRVDQAAILASVVLVAALASSFDSPSEHSIVKRVVPQADLGKAASIAQGRESLAGLLGGPATGVLLMAGAWLPMAVMAFFHSLATALAPRDPHSEGDGNLASRAEGCRTPVPEAGASLKAAPASAAESDAPPMPEVTPAPSLAREIREGFAVVWNDAGLRGTALIGAFANVTVVAVPLILLMSYQRAGVDAWAIGLFASCAGLGVLVGSTFAGWLTTRLTLGTLGIVALAAFTAGQGLLWAVHGNVFMAGAVMFLSTLALPAFNSAIGAYTTAVTPEHLMGRVVSASGVPGMILMPLGAAGSGILLEALGPSAAVASATAFSALALVLIVATTSLRTLPRLDELTELSPVAEPAAHAH</sequence>
<feature type="compositionally biased region" description="Low complexity" evidence="6">
    <location>
        <begin position="208"/>
        <end position="220"/>
    </location>
</feature>
<keyword evidence="3 7" id="KW-0812">Transmembrane</keyword>
<accession>A0AAE3YER2</accession>
<evidence type="ECO:0000256" key="5">
    <source>
        <dbReference type="ARBA" id="ARBA00023136"/>
    </source>
</evidence>
<dbReference type="PROSITE" id="PS50850">
    <property type="entry name" value="MFS"/>
    <property type="match status" value="1"/>
</dbReference>
<keyword evidence="5 7" id="KW-0472">Membrane</keyword>
<feature type="transmembrane region" description="Helical" evidence="7">
    <location>
        <begin position="253"/>
        <end position="275"/>
    </location>
</feature>
<proteinExistence type="predicted"/>
<evidence type="ECO:0000256" key="4">
    <source>
        <dbReference type="ARBA" id="ARBA00022989"/>
    </source>
</evidence>
<evidence type="ECO:0000256" key="2">
    <source>
        <dbReference type="ARBA" id="ARBA00022475"/>
    </source>
</evidence>